<dbReference type="CDD" id="cd04645">
    <property type="entry name" value="LbH_gamma_CA_like"/>
    <property type="match status" value="1"/>
</dbReference>
<dbReference type="SUPFAM" id="SSF51161">
    <property type="entry name" value="Trimeric LpxA-like enzymes"/>
    <property type="match status" value="1"/>
</dbReference>
<dbReference type="AlphaFoldDB" id="A0A6M5YUH4"/>
<accession>A0A6M5YUH4</accession>
<protein>
    <recommendedName>
        <fullName evidence="3">Gamma carbonic anhydrase family protein</fullName>
    </recommendedName>
</protein>
<keyword evidence="2" id="KW-1185">Reference proteome</keyword>
<organism evidence="1 2">
    <name type="scientific">Frigoriglobus tundricola</name>
    <dbReference type="NCBI Taxonomy" id="2774151"/>
    <lineage>
        <taxon>Bacteria</taxon>
        <taxon>Pseudomonadati</taxon>
        <taxon>Planctomycetota</taxon>
        <taxon>Planctomycetia</taxon>
        <taxon>Gemmatales</taxon>
        <taxon>Gemmataceae</taxon>
        <taxon>Frigoriglobus</taxon>
    </lineage>
</organism>
<proteinExistence type="predicted"/>
<dbReference type="KEGG" id="ftj:FTUN_5134"/>
<dbReference type="RefSeq" id="WP_171472905.1">
    <property type="nucleotide sequence ID" value="NZ_CP053452.2"/>
</dbReference>
<dbReference type="Proteomes" id="UP000503447">
    <property type="component" value="Chromosome"/>
</dbReference>
<evidence type="ECO:0008006" key="3">
    <source>
        <dbReference type="Google" id="ProtNLM"/>
    </source>
</evidence>
<gene>
    <name evidence="1" type="ORF">FTUN_5134</name>
</gene>
<dbReference type="PANTHER" id="PTHR13061:SF29">
    <property type="entry name" value="GAMMA CARBONIC ANHYDRASE-LIKE 1, MITOCHONDRIAL-RELATED"/>
    <property type="match status" value="1"/>
</dbReference>
<dbReference type="InterPro" id="IPR011004">
    <property type="entry name" value="Trimer_LpxA-like_sf"/>
</dbReference>
<dbReference type="Gene3D" id="2.160.10.10">
    <property type="entry name" value="Hexapeptide repeat proteins"/>
    <property type="match status" value="1"/>
</dbReference>
<name>A0A6M5YUH4_9BACT</name>
<evidence type="ECO:0000313" key="2">
    <source>
        <dbReference type="Proteomes" id="UP000503447"/>
    </source>
</evidence>
<dbReference type="EMBL" id="CP053452">
    <property type="protein sequence ID" value="QJW97559.1"/>
    <property type="molecule type" value="Genomic_DNA"/>
</dbReference>
<evidence type="ECO:0000313" key="1">
    <source>
        <dbReference type="EMBL" id="QJW97559.1"/>
    </source>
</evidence>
<dbReference type="InterPro" id="IPR050484">
    <property type="entry name" value="Transf_Hexapept/Carb_Anhydrase"/>
</dbReference>
<sequence>MLFLAHTAVVTGNVTIATGVNIWYGCVVRGDVAPVYLGTNVNLQDGVIVHCDYGFPQVIEPGVVVGHAAVLHGVRVGADTLVGIGAKLLTGTDVGPECVIAAGAVLPPGLVVPPRSVVMGVPGRVVRAATAEEVARTRTLSARYQEMARRYAAGEFPPLTLPGGSR</sequence>
<dbReference type="InterPro" id="IPR047324">
    <property type="entry name" value="LbH_gamma_CA-like"/>
</dbReference>
<dbReference type="PANTHER" id="PTHR13061">
    <property type="entry name" value="DYNACTIN SUBUNIT P25"/>
    <property type="match status" value="1"/>
</dbReference>
<reference evidence="2" key="1">
    <citation type="submission" date="2020-05" db="EMBL/GenBank/DDBJ databases">
        <title>Frigoriglobus tundricola gen. nov., sp. nov., a psychrotolerant cellulolytic planctomycete of the family Gemmataceae with two divergent copies of 16S rRNA gene.</title>
        <authorList>
            <person name="Kulichevskaya I.S."/>
            <person name="Ivanova A.A."/>
            <person name="Naumoff D.G."/>
            <person name="Beletsky A.V."/>
            <person name="Rijpstra W.I.C."/>
            <person name="Sinninghe Damste J.S."/>
            <person name="Mardanov A.V."/>
            <person name="Ravin N.V."/>
            <person name="Dedysh S.N."/>
        </authorList>
    </citation>
    <scope>NUCLEOTIDE SEQUENCE [LARGE SCALE GENOMIC DNA]</scope>
    <source>
        <strain evidence="2">PL17</strain>
    </source>
</reference>